<evidence type="ECO:0000313" key="6">
    <source>
        <dbReference type="Proteomes" id="UP000031192"/>
    </source>
</evidence>
<proteinExistence type="inferred from homology"/>
<dbReference type="OrthoDB" id="4936991at2759"/>
<evidence type="ECO:0000313" key="5">
    <source>
        <dbReference type="EMBL" id="KID85001.1"/>
    </source>
</evidence>
<dbReference type="HOGENOM" id="CLU_042941_2_0_1"/>
<keyword evidence="4" id="KW-0812">Transmembrane</keyword>
<dbReference type="AlphaFoldDB" id="A0A0B4H5F1"/>
<comment type="similarity">
    <text evidence="2">Belongs to the ustYa family.</text>
</comment>
<keyword evidence="4" id="KW-0472">Membrane</keyword>
<comment type="caution">
    <text evidence="5">The sequence shown here is derived from an EMBL/GenBank/DDBJ whole genome shotgun (WGS) entry which is preliminary data.</text>
</comment>
<feature type="compositionally biased region" description="Basic and acidic residues" evidence="3">
    <location>
        <begin position="1"/>
        <end position="10"/>
    </location>
</feature>
<protein>
    <recommendedName>
        <fullName evidence="7">Tat pathway signal sequence</fullName>
    </recommendedName>
</protein>
<feature type="transmembrane region" description="Helical" evidence="4">
    <location>
        <begin position="58"/>
        <end position="76"/>
    </location>
</feature>
<dbReference type="GO" id="GO:0043386">
    <property type="term" value="P:mycotoxin biosynthetic process"/>
    <property type="evidence" value="ECO:0007669"/>
    <property type="project" value="InterPro"/>
</dbReference>
<evidence type="ECO:0000256" key="3">
    <source>
        <dbReference type="SAM" id="MobiDB-lite"/>
    </source>
</evidence>
<keyword evidence="4" id="KW-1133">Transmembrane helix</keyword>
<comment type="pathway">
    <text evidence="1">Mycotoxin biosynthesis.</text>
</comment>
<feature type="region of interest" description="Disordered" evidence="3">
    <location>
        <begin position="1"/>
        <end position="26"/>
    </location>
</feature>
<dbReference type="Pfam" id="PF11807">
    <property type="entry name" value="UstYa"/>
    <property type="match status" value="1"/>
</dbReference>
<evidence type="ECO:0000256" key="1">
    <source>
        <dbReference type="ARBA" id="ARBA00004685"/>
    </source>
</evidence>
<dbReference type="EMBL" id="AZNH01000035">
    <property type="protein sequence ID" value="KID85001.1"/>
    <property type="molecule type" value="Genomic_DNA"/>
</dbReference>
<evidence type="ECO:0008006" key="7">
    <source>
        <dbReference type="Google" id="ProtNLM"/>
    </source>
</evidence>
<organism evidence="5 6">
    <name type="scientific">Metarhizium guizhouense (strain ARSEF 977)</name>
    <dbReference type="NCBI Taxonomy" id="1276136"/>
    <lineage>
        <taxon>Eukaryota</taxon>
        <taxon>Fungi</taxon>
        <taxon>Dikarya</taxon>
        <taxon>Ascomycota</taxon>
        <taxon>Pezizomycotina</taxon>
        <taxon>Sordariomycetes</taxon>
        <taxon>Hypocreomycetidae</taxon>
        <taxon>Hypocreales</taxon>
        <taxon>Clavicipitaceae</taxon>
        <taxon>Metarhizium</taxon>
    </lineage>
</organism>
<dbReference type="PANTHER" id="PTHR33365">
    <property type="entry name" value="YALI0B05434P"/>
    <property type="match status" value="1"/>
</dbReference>
<evidence type="ECO:0000256" key="4">
    <source>
        <dbReference type="SAM" id="Phobius"/>
    </source>
</evidence>
<keyword evidence="6" id="KW-1185">Reference proteome</keyword>
<gene>
    <name evidence="5" type="ORF">MGU_07794</name>
</gene>
<accession>A0A0B4H5F1</accession>
<evidence type="ECO:0000256" key="2">
    <source>
        <dbReference type="ARBA" id="ARBA00035112"/>
    </source>
</evidence>
<reference evidence="5 6" key="1">
    <citation type="journal article" date="2014" name="Proc. Natl. Acad. Sci. U.S.A.">
        <title>Trajectory and genomic determinants of fungal-pathogen speciation and host adaptation.</title>
        <authorList>
            <person name="Hu X."/>
            <person name="Xiao G."/>
            <person name="Zheng P."/>
            <person name="Shang Y."/>
            <person name="Su Y."/>
            <person name="Zhang X."/>
            <person name="Liu X."/>
            <person name="Zhan S."/>
            <person name="St Leger R.J."/>
            <person name="Wang C."/>
        </authorList>
    </citation>
    <scope>NUCLEOTIDE SEQUENCE [LARGE SCALE GENOMIC DNA]</scope>
    <source>
        <strain evidence="5 6">ARSEF 977</strain>
    </source>
</reference>
<dbReference type="PANTHER" id="PTHR33365:SF4">
    <property type="entry name" value="CYCLOCHLOROTINE BIOSYNTHESIS PROTEIN O"/>
    <property type="match status" value="1"/>
</dbReference>
<dbReference type="Proteomes" id="UP000031192">
    <property type="component" value="Unassembled WGS sequence"/>
</dbReference>
<name>A0A0B4H5F1_METGA</name>
<sequence>MSLGHFKEDPIAEMGGEDEDDGLNAHDGQSLLPSSLLFPHSGPWYDRVKRAVLNHSVLVSWALNAILLVSLVLVIAGKSTARRKASPDDQGGRYSPAEDAVEYVPVLFKLGNSHASSPYQGFPTNETDRLWQELYGVGTFIHVDEDAGNRLLNTSVNAPVVGSENDLMVGLDVFHQLHCLNQIRMAFYPRRYNTSLTNPDGTVKYIQWLHIDHCVESLRQSIMCHSDTSLITYKWLVSKKITEPELEVVHMCRNFDKIQDWASQRTVSLGSKRLHVENGAIVDYTGWGPDPEAVVADDIPSGWNYTIEDL</sequence>
<dbReference type="InterPro" id="IPR021765">
    <property type="entry name" value="UstYa-like"/>
</dbReference>